<dbReference type="Gene3D" id="3.30.450.20">
    <property type="entry name" value="PAS domain"/>
    <property type="match status" value="1"/>
</dbReference>
<dbReference type="NCBIfam" id="TIGR00229">
    <property type="entry name" value="sensory_box"/>
    <property type="match status" value="1"/>
</dbReference>
<dbReference type="InterPro" id="IPR003661">
    <property type="entry name" value="HisK_dim/P_dom"/>
</dbReference>
<dbReference type="Proteomes" id="UP000317648">
    <property type="component" value="Chromosome"/>
</dbReference>
<keyword evidence="11" id="KW-1185">Reference proteome</keyword>
<dbReference type="Pfam" id="PF02518">
    <property type="entry name" value="HATPase_c"/>
    <property type="match status" value="1"/>
</dbReference>
<evidence type="ECO:0000259" key="7">
    <source>
        <dbReference type="PROSITE" id="PS50109"/>
    </source>
</evidence>
<organism evidence="10 11">
    <name type="scientific">Lignipirellula cremea</name>
    <dbReference type="NCBI Taxonomy" id="2528010"/>
    <lineage>
        <taxon>Bacteria</taxon>
        <taxon>Pseudomonadati</taxon>
        <taxon>Planctomycetota</taxon>
        <taxon>Planctomycetia</taxon>
        <taxon>Pirellulales</taxon>
        <taxon>Pirellulaceae</taxon>
        <taxon>Lignipirellula</taxon>
    </lineage>
</organism>
<feature type="domain" description="PAC" evidence="9">
    <location>
        <begin position="262"/>
        <end position="312"/>
    </location>
</feature>
<dbReference type="SMART" id="SM00091">
    <property type="entry name" value="PAS"/>
    <property type="match status" value="1"/>
</dbReference>
<evidence type="ECO:0000256" key="3">
    <source>
        <dbReference type="ARBA" id="ARBA00022553"/>
    </source>
</evidence>
<dbReference type="Gene3D" id="3.30.565.10">
    <property type="entry name" value="Histidine kinase-like ATPase, C-terminal domain"/>
    <property type="match status" value="1"/>
</dbReference>
<dbReference type="OrthoDB" id="231918at2"/>
<dbReference type="InterPro" id="IPR013767">
    <property type="entry name" value="PAS_fold"/>
</dbReference>
<dbReference type="AlphaFoldDB" id="A0A518DZG7"/>
<dbReference type="EMBL" id="CP036433">
    <property type="protein sequence ID" value="QDU97240.1"/>
    <property type="molecule type" value="Genomic_DNA"/>
</dbReference>
<dbReference type="Gene3D" id="1.10.287.130">
    <property type="match status" value="1"/>
</dbReference>
<feature type="domain" description="PAS" evidence="8">
    <location>
        <begin position="184"/>
        <end position="254"/>
    </location>
</feature>
<evidence type="ECO:0000256" key="4">
    <source>
        <dbReference type="ARBA" id="ARBA00022679"/>
    </source>
</evidence>
<dbReference type="InterPro" id="IPR004358">
    <property type="entry name" value="Sig_transdc_His_kin-like_C"/>
</dbReference>
<dbReference type="PROSITE" id="PS50113">
    <property type="entry name" value="PAC"/>
    <property type="match status" value="1"/>
</dbReference>
<accession>A0A518DZG7</accession>
<keyword evidence="5" id="KW-0418">Kinase</keyword>
<gene>
    <name evidence="10" type="primary">cph1_3</name>
    <name evidence="10" type="ORF">Pla8534_50850</name>
</gene>
<dbReference type="SMART" id="SM00388">
    <property type="entry name" value="HisKA"/>
    <property type="match status" value="1"/>
</dbReference>
<dbReference type="SMART" id="SM00387">
    <property type="entry name" value="HATPase_c"/>
    <property type="match status" value="1"/>
</dbReference>
<feature type="coiled-coil region" evidence="6">
    <location>
        <begin position="167"/>
        <end position="194"/>
    </location>
</feature>
<evidence type="ECO:0000256" key="5">
    <source>
        <dbReference type="ARBA" id="ARBA00022777"/>
    </source>
</evidence>
<dbReference type="SUPFAM" id="SSF47384">
    <property type="entry name" value="Homodimeric domain of signal transducing histidine kinase"/>
    <property type="match status" value="1"/>
</dbReference>
<dbReference type="PANTHER" id="PTHR43304">
    <property type="entry name" value="PHYTOCHROME-LIKE PROTEIN CPH1"/>
    <property type="match status" value="1"/>
</dbReference>
<reference evidence="10 11" key="1">
    <citation type="submission" date="2019-02" db="EMBL/GenBank/DDBJ databases">
        <title>Deep-cultivation of Planctomycetes and their phenomic and genomic characterization uncovers novel biology.</title>
        <authorList>
            <person name="Wiegand S."/>
            <person name="Jogler M."/>
            <person name="Boedeker C."/>
            <person name="Pinto D."/>
            <person name="Vollmers J."/>
            <person name="Rivas-Marin E."/>
            <person name="Kohn T."/>
            <person name="Peeters S.H."/>
            <person name="Heuer A."/>
            <person name="Rast P."/>
            <person name="Oberbeckmann S."/>
            <person name="Bunk B."/>
            <person name="Jeske O."/>
            <person name="Meyerdierks A."/>
            <person name="Storesund J.E."/>
            <person name="Kallscheuer N."/>
            <person name="Luecker S."/>
            <person name="Lage O.M."/>
            <person name="Pohl T."/>
            <person name="Merkel B.J."/>
            <person name="Hornburger P."/>
            <person name="Mueller R.-W."/>
            <person name="Bruemmer F."/>
            <person name="Labrenz M."/>
            <person name="Spormann A.M."/>
            <person name="Op den Camp H."/>
            <person name="Overmann J."/>
            <person name="Amann R."/>
            <person name="Jetten M.S.M."/>
            <person name="Mascher T."/>
            <person name="Medema M.H."/>
            <person name="Devos D.P."/>
            <person name="Kaster A.-K."/>
            <person name="Ovreas L."/>
            <person name="Rohde M."/>
            <person name="Galperin M.Y."/>
            <person name="Jogler C."/>
        </authorList>
    </citation>
    <scope>NUCLEOTIDE SEQUENCE [LARGE SCALE GENOMIC DNA]</scope>
    <source>
        <strain evidence="10 11">Pla85_3_4</strain>
    </source>
</reference>
<dbReference type="SUPFAM" id="SSF55874">
    <property type="entry name" value="ATPase domain of HSP90 chaperone/DNA topoisomerase II/histidine kinase"/>
    <property type="match status" value="1"/>
</dbReference>
<dbReference type="GO" id="GO:0000155">
    <property type="term" value="F:phosphorelay sensor kinase activity"/>
    <property type="evidence" value="ECO:0007669"/>
    <property type="project" value="InterPro"/>
</dbReference>
<dbReference type="InterPro" id="IPR052162">
    <property type="entry name" value="Sensor_kinase/Photoreceptor"/>
</dbReference>
<dbReference type="Pfam" id="PF00989">
    <property type="entry name" value="PAS"/>
    <property type="match status" value="1"/>
</dbReference>
<evidence type="ECO:0000313" key="10">
    <source>
        <dbReference type="EMBL" id="QDU97240.1"/>
    </source>
</evidence>
<dbReference type="InterPro" id="IPR005467">
    <property type="entry name" value="His_kinase_dom"/>
</dbReference>
<dbReference type="FunFam" id="3.30.565.10:FF:000006">
    <property type="entry name" value="Sensor histidine kinase WalK"/>
    <property type="match status" value="1"/>
</dbReference>
<name>A0A518DZG7_9BACT</name>
<dbReference type="CDD" id="cd00130">
    <property type="entry name" value="PAS"/>
    <property type="match status" value="1"/>
</dbReference>
<dbReference type="InterPro" id="IPR035965">
    <property type="entry name" value="PAS-like_dom_sf"/>
</dbReference>
<feature type="domain" description="Histidine kinase" evidence="7">
    <location>
        <begin position="330"/>
        <end position="544"/>
    </location>
</feature>
<evidence type="ECO:0000256" key="6">
    <source>
        <dbReference type="SAM" id="Coils"/>
    </source>
</evidence>
<dbReference type="RefSeq" id="WP_145056026.1">
    <property type="nucleotide sequence ID" value="NZ_CP036433.1"/>
</dbReference>
<dbReference type="InterPro" id="IPR000014">
    <property type="entry name" value="PAS"/>
</dbReference>
<keyword evidence="6" id="KW-0175">Coiled coil</keyword>
<evidence type="ECO:0000259" key="8">
    <source>
        <dbReference type="PROSITE" id="PS50112"/>
    </source>
</evidence>
<proteinExistence type="predicted"/>
<evidence type="ECO:0000256" key="2">
    <source>
        <dbReference type="ARBA" id="ARBA00012438"/>
    </source>
</evidence>
<dbReference type="PANTHER" id="PTHR43304:SF1">
    <property type="entry name" value="PAC DOMAIN-CONTAINING PROTEIN"/>
    <property type="match status" value="1"/>
</dbReference>
<dbReference type="GO" id="GO:0006355">
    <property type="term" value="P:regulation of DNA-templated transcription"/>
    <property type="evidence" value="ECO:0007669"/>
    <property type="project" value="InterPro"/>
</dbReference>
<dbReference type="SUPFAM" id="SSF55785">
    <property type="entry name" value="PYP-like sensor domain (PAS domain)"/>
    <property type="match status" value="1"/>
</dbReference>
<sequence>MSRILVVHRQPYRIQPFFSPLAELGYDLTAVGDASSAERKMVGEEIVCLLAEANPAGIRFLRKMTALPQCAQSAAGLLVDTVDATSVLRCLEANADGMIALEQSPEEASEQLRKLIVRRQKRGMRVSQPPIHMKFREQEYQISTDRGQMLAVMVSAFEELSQVGERYAAEVQQRKQAETDLQESEARKQAIFEAALDCIVVIDNDGKIREFNLAAERKFGCSRSKVLGQDMAEFVAPASRGRYRDNLNRYTHAGEMGSMLGRRLELPMVQQDGESFIAEMAIQPFPMKGAAAFALFFHDVTDRHQAREREQRYNEELERSNRDLADFAYAASHDLQEPLRTVRSYCELIQKKYGENLDEKGSEFIESAVDAAGRMQMLLNDLLKYSRVSTRGEKFAAVDCNEACAIAIANLEIAIEESQANVTAESLPTVHGEPTLLMQLFQNLIGNALKFHRPDEPPQVTISAQRNGPQWEFSVADKGIGIPADQLEEVFTIFRRLHTREEYVGTGVGLAICKKIVERHHGRIWVESVEGEGAAFHFTLDPKHSQSN</sequence>
<dbReference type="InterPro" id="IPR003594">
    <property type="entry name" value="HATPase_dom"/>
</dbReference>
<evidence type="ECO:0000256" key="1">
    <source>
        <dbReference type="ARBA" id="ARBA00000085"/>
    </source>
</evidence>
<keyword evidence="3" id="KW-0597">Phosphoprotein</keyword>
<dbReference type="InterPro" id="IPR036097">
    <property type="entry name" value="HisK_dim/P_sf"/>
</dbReference>
<dbReference type="EC" id="2.7.13.3" evidence="2"/>
<keyword evidence="4 10" id="KW-0808">Transferase</keyword>
<dbReference type="PROSITE" id="PS50109">
    <property type="entry name" value="HIS_KIN"/>
    <property type="match status" value="1"/>
</dbReference>
<dbReference type="KEGG" id="lcre:Pla8534_50850"/>
<dbReference type="InterPro" id="IPR036890">
    <property type="entry name" value="HATPase_C_sf"/>
</dbReference>
<evidence type="ECO:0000259" key="9">
    <source>
        <dbReference type="PROSITE" id="PS50113"/>
    </source>
</evidence>
<comment type="catalytic activity">
    <reaction evidence="1">
        <text>ATP + protein L-histidine = ADP + protein N-phospho-L-histidine.</text>
        <dbReference type="EC" id="2.7.13.3"/>
    </reaction>
</comment>
<dbReference type="CDD" id="cd00082">
    <property type="entry name" value="HisKA"/>
    <property type="match status" value="1"/>
</dbReference>
<protein>
    <recommendedName>
        <fullName evidence="2">histidine kinase</fullName>
        <ecNumber evidence="2">2.7.13.3</ecNumber>
    </recommendedName>
</protein>
<dbReference type="Pfam" id="PF00512">
    <property type="entry name" value="HisKA"/>
    <property type="match status" value="1"/>
</dbReference>
<dbReference type="PRINTS" id="PR00344">
    <property type="entry name" value="BCTRLSENSOR"/>
</dbReference>
<dbReference type="InterPro" id="IPR000700">
    <property type="entry name" value="PAS-assoc_C"/>
</dbReference>
<dbReference type="PROSITE" id="PS50112">
    <property type="entry name" value="PAS"/>
    <property type="match status" value="1"/>
</dbReference>
<evidence type="ECO:0000313" key="11">
    <source>
        <dbReference type="Proteomes" id="UP000317648"/>
    </source>
</evidence>